<accession>A0A4Z2FYG5</accession>
<proteinExistence type="predicted"/>
<sequence length="129" mass="14140">MELLEVTVCSPSVIMAISPLLSEPRSRLLTEELWELAEMDMLGTDWELSMLFTVPVRSRYCSASCRGGIIVKSYIFPTVLEHITLSSSLTASLVRAIRSMMTVSGRSRHRKRCCGRGGGKEGGGKEGGE</sequence>
<dbReference type="AlphaFoldDB" id="A0A4Z2FYG5"/>
<evidence type="ECO:0000256" key="1">
    <source>
        <dbReference type="SAM" id="MobiDB-lite"/>
    </source>
</evidence>
<evidence type="ECO:0000313" key="3">
    <source>
        <dbReference type="Proteomes" id="UP000314294"/>
    </source>
</evidence>
<feature type="compositionally biased region" description="Basic and acidic residues" evidence="1">
    <location>
        <begin position="118"/>
        <end position="129"/>
    </location>
</feature>
<dbReference type="Proteomes" id="UP000314294">
    <property type="component" value="Unassembled WGS sequence"/>
</dbReference>
<organism evidence="2 3">
    <name type="scientific">Liparis tanakae</name>
    <name type="common">Tanaka's snailfish</name>
    <dbReference type="NCBI Taxonomy" id="230148"/>
    <lineage>
        <taxon>Eukaryota</taxon>
        <taxon>Metazoa</taxon>
        <taxon>Chordata</taxon>
        <taxon>Craniata</taxon>
        <taxon>Vertebrata</taxon>
        <taxon>Euteleostomi</taxon>
        <taxon>Actinopterygii</taxon>
        <taxon>Neopterygii</taxon>
        <taxon>Teleostei</taxon>
        <taxon>Neoteleostei</taxon>
        <taxon>Acanthomorphata</taxon>
        <taxon>Eupercaria</taxon>
        <taxon>Perciformes</taxon>
        <taxon>Cottioidei</taxon>
        <taxon>Cottales</taxon>
        <taxon>Liparidae</taxon>
        <taxon>Liparis</taxon>
    </lineage>
</organism>
<comment type="caution">
    <text evidence="2">The sequence shown here is derived from an EMBL/GenBank/DDBJ whole genome shotgun (WGS) entry which is preliminary data.</text>
</comment>
<feature type="region of interest" description="Disordered" evidence="1">
    <location>
        <begin position="109"/>
        <end position="129"/>
    </location>
</feature>
<evidence type="ECO:0000313" key="2">
    <source>
        <dbReference type="EMBL" id="TNN45940.1"/>
    </source>
</evidence>
<name>A0A4Z2FYG5_9TELE</name>
<gene>
    <name evidence="2" type="ORF">EYF80_043889</name>
</gene>
<reference evidence="2 3" key="1">
    <citation type="submission" date="2019-03" db="EMBL/GenBank/DDBJ databases">
        <title>First draft genome of Liparis tanakae, snailfish: a comprehensive survey of snailfish specific genes.</title>
        <authorList>
            <person name="Kim W."/>
            <person name="Song I."/>
            <person name="Jeong J.-H."/>
            <person name="Kim D."/>
            <person name="Kim S."/>
            <person name="Ryu S."/>
            <person name="Song J.Y."/>
            <person name="Lee S.K."/>
        </authorList>
    </citation>
    <scope>NUCLEOTIDE SEQUENCE [LARGE SCALE GENOMIC DNA]</scope>
    <source>
        <tissue evidence="2">Muscle</tissue>
    </source>
</reference>
<keyword evidence="3" id="KW-1185">Reference proteome</keyword>
<protein>
    <submittedName>
        <fullName evidence="2">Uncharacterized protein</fullName>
    </submittedName>
</protein>
<dbReference type="EMBL" id="SRLO01000816">
    <property type="protein sequence ID" value="TNN45940.1"/>
    <property type="molecule type" value="Genomic_DNA"/>
</dbReference>